<dbReference type="Proteomes" id="UP000186868">
    <property type="component" value="Unassembled WGS sequence"/>
</dbReference>
<sequence>MDTKVFEDYQQEIANWQKKYFDIWLETIPTTAGKNTLNFSENFDKTMKFQEEVVKTSLEAQEKTAQMLIETQRQFWNNYFDLLRKIPTVMETQKQLVNNYFDLLQKTPTMVETQRQIWNSYFDMMQKTPDSSVN</sequence>
<proteinExistence type="predicted"/>
<accession>A0A1U7HNR2</accession>
<gene>
    <name evidence="1" type="ORF">NIES593_05555</name>
</gene>
<keyword evidence="2" id="KW-1185">Reference proteome</keyword>
<organism evidence="1 2">
    <name type="scientific">Hydrococcus rivularis NIES-593</name>
    <dbReference type="NCBI Taxonomy" id="1921803"/>
    <lineage>
        <taxon>Bacteria</taxon>
        <taxon>Bacillati</taxon>
        <taxon>Cyanobacteriota</taxon>
        <taxon>Cyanophyceae</taxon>
        <taxon>Pleurocapsales</taxon>
        <taxon>Hydrococcaceae</taxon>
        <taxon>Hydrococcus</taxon>
    </lineage>
</organism>
<protein>
    <submittedName>
        <fullName evidence="1">Uncharacterized protein</fullName>
    </submittedName>
</protein>
<dbReference type="RefSeq" id="WP_073598636.1">
    <property type="nucleotide sequence ID" value="NZ_MRCB01000004.1"/>
</dbReference>
<dbReference type="AlphaFoldDB" id="A0A1U7HNR2"/>
<name>A0A1U7HNR2_9CYAN</name>
<evidence type="ECO:0000313" key="2">
    <source>
        <dbReference type="Proteomes" id="UP000186868"/>
    </source>
</evidence>
<dbReference type="EMBL" id="MRCB01000004">
    <property type="protein sequence ID" value="OKH25226.1"/>
    <property type="molecule type" value="Genomic_DNA"/>
</dbReference>
<evidence type="ECO:0000313" key="1">
    <source>
        <dbReference type="EMBL" id="OKH25226.1"/>
    </source>
</evidence>
<comment type="caution">
    <text evidence="1">The sequence shown here is derived from an EMBL/GenBank/DDBJ whole genome shotgun (WGS) entry which is preliminary data.</text>
</comment>
<reference evidence="1 2" key="1">
    <citation type="submission" date="2016-11" db="EMBL/GenBank/DDBJ databases">
        <title>Draft Genome Sequences of Nine Cyanobacterial Strains from Diverse Habitats.</title>
        <authorList>
            <person name="Zhu T."/>
            <person name="Hou S."/>
            <person name="Lu X."/>
            <person name="Hess W.R."/>
        </authorList>
    </citation>
    <scope>NUCLEOTIDE SEQUENCE [LARGE SCALE GENOMIC DNA]</scope>
    <source>
        <strain evidence="1 2">NIES-593</strain>
    </source>
</reference>